<proteinExistence type="predicted"/>
<reference evidence="1 2" key="1">
    <citation type="journal article" date="2018" name="Mol. Biol. Evol.">
        <title>Broad Genomic Sampling Reveals a Smut Pathogenic Ancestry of the Fungal Clade Ustilaginomycotina.</title>
        <authorList>
            <person name="Kijpornyongpan T."/>
            <person name="Mondo S.J."/>
            <person name="Barry K."/>
            <person name="Sandor L."/>
            <person name="Lee J."/>
            <person name="Lipzen A."/>
            <person name="Pangilinan J."/>
            <person name="LaButti K."/>
            <person name="Hainaut M."/>
            <person name="Henrissat B."/>
            <person name="Grigoriev I.V."/>
            <person name="Spatafora J.W."/>
            <person name="Aime M.C."/>
        </authorList>
    </citation>
    <scope>NUCLEOTIDE SEQUENCE [LARGE SCALE GENOMIC DNA]</scope>
    <source>
        <strain evidence="1 2">SA 807</strain>
    </source>
</reference>
<accession>A0ACD0NUE2</accession>
<organism evidence="1 2">
    <name type="scientific">Violaceomyces palustris</name>
    <dbReference type="NCBI Taxonomy" id="1673888"/>
    <lineage>
        <taxon>Eukaryota</taxon>
        <taxon>Fungi</taxon>
        <taxon>Dikarya</taxon>
        <taxon>Basidiomycota</taxon>
        <taxon>Ustilaginomycotina</taxon>
        <taxon>Ustilaginomycetes</taxon>
        <taxon>Violaceomycetales</taxon>
        <taxon>Violaceomycetaceae</taxon>
        <taxon>Violaceomyces</taxon>
    </lineage>
</organism>
<name>A0ACD0NUE2_9BASI</name>
<sequence>MASPPKRTSSRASSPSFTSSPSSPSMNANHPLHLLQPVESTAALSNTLAIPRQNDFSTLPLSSTSPANRSSITLRSRTSSHDGLSQSASSSGDANEIPAGIPSSKTYTSLSYAPRQRHSALRPSIPTFQSHSSQFDSLSRSSNPSANSNYEPPSPMATSPSTPSFPLSNPDSIHPQHPPAHQLARSPQPAATQLPSTVMARVQLQQLREEAKALGLNQASAGWILLESLQAASQGEWAAMADLAASGEATILLPKEPPPPSSSSSSSGLSLSFAYDHVLFSSSQARPCPSQFFGRTRQNRTHLHVTTLSGLRGHVQPVEGTEQCDLLMKSFIPRSDLSFIAELRDKRSKSELLSSLGPLPVSDHHAAEGDDRDRYPTFTLSSYNAELNLPPPPPPPVQTSRSRKGSTSKMVNSAGSRASASFASLFGGSARDRRRGVNQESKGSELIDASKLGGLRHNETGSEIPQTGPDSDGAATAEGASSESEQGTPSGATTPLKVGSSGGKSRTISVWVVDRLVRRNSVLRDMSRSMEARIRRHLQEGGIPDRLIEVVCSFSAMFLPPTSSLAASSQPDTPTSASARSPMMHGVLSNPPYLTGPDEMSDNFQEFFTSVRAQLEETRSLGMDPASSSSSEARSAEMDERLERIESVVCREVFDRIFCPSTSRDALHDTALSSRIAALNILGLSLGHLGLEVPDKDEDGGEVGQGLAKIVESCGEQLLRLDQDADSRSPKAKLDILVKCHKIVVDGLGLLPKIKLKDEAVKEEQGERGDGGEEEEDARGDGKGGDKASGDDGEVQEGQEGSREGVGKEPAASANTSSADLILPILIFSIVTANPPKLASNLFFIQRFRADSLVRGEASYCLVNFQAAVAFLENVDPHALGLGTPGQVQSVEEILVRNSKGASSSSAATAMESDPRVATTVTNEAGSLSMPLRIRGRLGQEIGELAGVSNKVITGVMGSSLSAFGRIMGAGYSNETWDKSRAQAAPKTLEEIKGVLQGGSKTGGAGPGSAGKLEGSSDGADVVAAPTAASLKRQSSGLGIYDHGQSREAGDESDGRSVRSLGSEPWRQRPKSAVVVLEPSGSNEEGRTNDNLVSTSSETNNREKLSIGDRLASIPMLGRLGGVVTSGNQNPTGAATAASHPNPDHPNLAPKLPSSTSPSSSPHAQSRELPGPPPPAKPSIHQRTGSYLASLSGKVVKSNNSGSNAGSSHPVGEEPPQVQAPTKQAGIVETRPLAPSPSLQEMAAETIPASLQSPYPPLSRPPLSTRPLHVVLASTGSVASIKIPLIVEKLLEYANVRIQIIASESSLHFYDKEEVSKLNRLDPSSSDEDVRSKEERRYDVQRLAQENLLAVRGRRRRKKEIEEEGGGVGEEEEQVLPRVHVWTDRDEWSEWNKVGDPILHIELRRWADVVLVAPCSANTLAKIHAGICDSLLTCFLRALSPTTPTMLFPAMNTLMYMHPLTSLHVDFVKTVLGYQVHGPIEKRLACGDLG</sequence>
<protein>
    <submittedName>
        <fullName evidence="1">Uncharacterized protein</fullName>
    </submittedName>
</protein>
<dbReference type="EMBL" id="KZ820053">
    <property type="protein sequence ID" value="PWN49417.1"/>
    <property type="molecule type" value="Genomic_DNA"/>
</dbReference>
<evidence type="ECO:0000313" key="1">
    <source>
        <dbReference type="EMBL" id="PWN49417.1"/>
    </source>
</evidence>
<feature type="non-terminal residue" evidence="1">
    <location>
        <position position="1490"/>
    </location>
</feature>
<gene>
    <name evidence="1" type="ORF">IE53DRAFT_397744</name>
</gene>
<evidence type="ECO:0000313" key="2">
    <source>
        <dbReference type="Proteomes" id="UP000245626"/>
    </source>
</evidence>
<dbReference type="Proteomes" id="UP000245626">
    <property type="component" value="Unassembled WGS sequence"/>
</dbReference>
<keyword evidence="2" id="KW-1185">Reference proteome</keyword>